<reference evidence="2 3" key="1">
    <citation type="submission" date="2015-02" db="EMBL/GenBank/DDBJ databases">
        <title>Draft genome of a novel marine cyanobacterium (Chroococcales) isolated from South Atlantic Ocean.</title>
        <authorList>
            <person name="Rigonato J."/>
            <person name="Alvarenga D.O."/>
            <person name="Branco L.H."/>
            <person name="Varani A.M."/>
            <person name="Brandini F.P."/>
            <person name="Fiore M.F."/>
        </authorList>
    </citation>
    <scope>NUCLEOTIDE SEQUENCE [LARGE SCALE GENOMIC DNA]</scope>
    <source>
        <strain evidence="2 3">CENA595</strain>
    </source>
</reference>
<accession>A0A0D8ZQP1</accession>
<dbReference type="Pfam" id="PF10057">
    <property type="entry name" value="MpsC"/>
    <property type="match status" value="1"/>
</dbReference>
<sequence length="125" mass="13849">MTKAANFTLKELEQKILQCIQKLYVDLLGHQPQQVSCQLVDKTLTVLIEDSITQPEQILVNSGKQDLVKQVRSNIHVAVESRLRANIEEIVGVAVTDLFADSTLDTRRTSIVAILATAPHTVESN</sequence>
<comment type="caution">
    <text evidence="2">The sequence shown here is derived from an EMBL/GenBank/DDBJ whole genome shotgun (WGS) entry which is preliminary data.</text>
</comment>
<protein>
    <recommendedName>
        <fullName evidence="1">Na+-translocating membrane potential-generating system MpsC domain-containing protein</fullName>
    </recommendedName>
</protein>
<dbReference type="RefSeq" id="WP_045055295.1">
    <property type="nucleotide sequence ID" value="NZ_CAWMDP010000057.1"/>
</dbReference>
<proteinExistence type="predicted"/>
<organism evidence="2 3">
    <name type="scientific">Aliterella atlantica CENA595</name>
    <dbReference type="NCBI Taxonomy" id="1618023"/>
    <lineage>
        <taxon>Bacteria</taxon>
        <taxon>Bacillati</taxon>
        <taxon>Cyanobacteriota</taxon>
        <taxon>Cyanophyceae</taxon>
        <taxon>Chroococcidiopsidales</taxon>
        <taxon>Aliterellaceae</taxon>
        <taxon>Aliterella</taxon>
    </lineage>
</organism>
<evidence type="ECO:0000259" key="1">
    <source>
        <dbReference type="Pfam" id="PF10057"/>
    </source>
</evidence>
<dbReference type="AlphaFoldDB" id="A0A0D8ZQP1"/>
<name>A0A0D8ZQP1_9CYAN</name>
<evidence type="ECO:0000313" key="3">
    <source>
        <dbReference type="Proteomes" id="UP000032452"/>
    </source>
</evidence>
<dbReference type="InterPro" id="IPR018745">
    <property type="entry name" value="MpsC"/>
</dbReference>
<dbReference type="EMBL" id="JYON01000014">
    <property type="protein sequence ID" value="KJH71128.1"/>
    <property type="molecule type" value="Genomic_DNA"/>
</dbReference>
<gene>
    <name evidence="2" type="ORF">UH38_14025</name>
</gene>
<dbReference type="OrthoDB" id="425562at2"/>
<keyword evidence="3" id="KW-1185">Reference proteome</keyword>
<evidence type="ECO:0000313" key="2">
    <source>
        <dbReference type="EMBL" id="KJH71128.1"/>
    </source>
</evidence>
<feature type="domain" description="Na+-translocating membrane potential-generating system MpsC" evidence="1">
    <location>
        <begin position="10"/>
        <end position="116"/>
    </location>
</feature>
<dbReference type="Proteomes" id="UP000032452">
    <property type="component" value="Unassembled WGS sequence"/>
</dbReference>
<dbReference type="STRING" id="1618023.UH38_14025"/>